<keyword evidence="3" id="KW-0804">Transcription</keyword>
<dbReference type="EMBL" id="JAMTCG010000004">
    <property type="protein sequence ID" value="MCP2161434.1"/>
    <property type="molecule type" value="Genomic_DNA"/>
</dbReference>
<dbReference type="Pfam" id="PF00440">
    <property type="entry name" value="TetR_N"/>
    <property type="match status" value="1"/>
</dbReference>
<reference evidence="6 7" key="1">
    <citation type="submission" date="2022-06" db="EMBL/GenBank/DDBJ databases">
        <title>Genomic Encyclopedia of Archaeal and Bacterial Type Strains, Phase II (KMG-II): from individual species to whole genera.</title>
        <authorList>
            <person name="Goeker M."/>
        </authorList>
    </citation>
    <scope>NUCLEOTIDE SEQUENCE [LARGE SCALE GENOMIC DNA]</scope>
    <source>
        <strain evidence="6 7">DSM 45037</strain>
    </source>
</reference>
<evidence type="ECO:0000313" key="6">
    <source>
        <dbReference type="EMBL" id="MCP2161434.1"/>
    </source>
</evidence>
<name>A0ABT1H2G8_9NOCA</name>
<proteinExistence type="predicted"/>
<evidence type="ECO:0000256" key="1">
    <source>
        <dbReference type="ARBA" id="ARBA00023015"/>
    </source>
</evidence>
<feature type="DNA-binding region" description="H-T-H motif" evidence="4">
    <location>
        <begin position="35"/>
        <end position="54"/>
    </location>
</feature>
<dbReference type="SUPFAM" id="SSF46689">
    <property type="entry name" value="Homeodomain-like"/>
    <property type="match status" value="1"/>
</dbReference>
<dbReference type="RefSeq" id="WP_253654992.1">
    <property type="nucleotide sequence ID" value="NZ_BAAAOE010000002.1"/>
</dbReference>
<sequence>MSRKTRNTDDPELQEEAILTAAAQEFTEVGVRKASVDEIARRAEVSRSTLYRRFPNKESLLVAVATRLYKDGMAQMEQAIVGLTPPEAIAEAFAVGAQLILKDPLMHRLVVDDLEMKGITSSSVTSMFIDAVTARTVRALRGVGAVRPDPDLTDAVEIIVRLVISQLEVPGSEEKQEPEYVRAFAAKHLSPMVW</sequence>
<evidence type="ECO:0000256" key="3">
    <source>
        <dbReference type="ARBA" id="ARBA00023163"/>
    </source>
</evidence>
<organism evidence="6 7">
    <name type="scientific">Williamsia serinedens</name>
    <dbReference type="NCBI Taxonomy" id="391736"/>
    <lineage>
        <taxon>Bacteria</taxon>
        <taxon>Bacillati</taxon>
        <taxon>Actinomycetota</taxon>
        <taxon>Actinomycetes</taxon>
        <taxon>Mycobacteriales</taxon>
        <taxon>Nocardiaceae</taxon>
        <taxon>Williamsia</taxon>
    </lineage>
</organism>
<accession>A0ABT1H2G8</accession>
<dbReference type="Proteomes" id="UP001205740">
    <property type="component" value="Unassembled WGS sequence"/>
</dbReference>
<dbReference type="PRINTS" id="PR00455">
    <property type="entry name" value="HTHTETR"/>
</dbReference>
<keyword evidence="7" id="KW-1185">Reference proteome</keyword>
<evidence type="ECO:0000313" key="7">
    <source>
        <dbReference type="Proteomes" id="UP001205740"/>
    </source>
</evidence>
<dbReference type="InterPro" id="IPR001647">
    <property type="entry name" value="HTH_TetR"/>
</dbReference>
<keyword evidence="1" id="KW-0805">Transcription regulation</keyword>
<keyword evidence="2 4" id="KW-0238">DNA-binding</keyword>
<dbReference type="Gene3D" id="1.10.357.10">
    <property type="entry name" value="Tetracycline Repressor, domain 2"/>
    <property type="match status" value="1"/>
</dbReference>
<dbReference type="PROSITE" id="PS50977">
    <property type="entry name" value="HTH_TETR_2"/>
    <property type="match status" value="1"/>
</dbReference>
<dbReference type="InterPro" id="IPR009057">
    <property type="entry name" value="Homeodomain-like_sf"/>
</dbReference>
<evidence type="ECO:0000256" key="2">
    <source>
        <dbReference type="ARBA" id="ARBA00023125"/>
    </source>
</evidence>
<comment type="caution">
    <text evidence="6">The sequence shown here is derived from an EMBL/GenBank/DDBJ whole genome shotgun (WGS) entry which is preliminary data.</text>
</comment>
<dbReference type="InterPro" id="IPR050109">
    <property type="entry name" value="HTH-type_TetR-like_transc_reg"/>
</dbReference>
<evidence type="ECO:0000259" key="5">
    <source>
        <dbReference type="PROSITE" id="PS50977"/>
    </source>
</evidence>
<dbReference type="PANTHER" id="PTHR30055">
    <property type="entry name" value="HTH-TYPE TRANSCRIPTIONAL REGULATOR RUTR"/>
    <property type="match status" value="1"/>
</dbReference>
<protein>
    <submittedName>
        <fullName evidence="6">Transcriptional regulator, TetR family</fullName>
    </submittedName>
</protein>
<feature type="domain" description="HTH tetR-type" evidence="5">
    <location>
        <begin position="12"/>
        <end position="72"/>
    </location>
</feature>
<evidence type="ECO:0000256" key="4">
    <source>
        <dbReference type="PROSITE-ProRule" id="PRU00335"/>
    </source>
</evidence>
<dbReference type="PANTHER" id="PTHR30055:SF234">
    <property type="entry name" value="HTH-TYPE TRANSCRIPTIONAL REGULATOR BETI"/>
    <property type="match status" value="1"/>
</dbReference>
<gene>
    <name evidence="6" type="ORF">LX12_002629</name>
</gene>